<evidence type="ECO:0000256" key="1">
    <source>
        <dbReference type="PIRSR" id="PIRSR011396-1"/>
    </source>
</evidence>
<dbReference type="HOGENOM" id="CLU_022247_1_0_5"/>
<dbReference type="SUPFAM" id="SSF51905">
    <property type="entry name" value="FAD/NAD(P)-binding domain"/>
    <property type="match status" value="1"/>
</dbReference>
<dbReference type="Gene3D" id="3.50.50.60">
    <property type="entry name" value="FAD/NAD(P)-binding domain"/>
    <property type="match status" value="1"/>
</dbReference>
<dbReference type="EMBL" id="GL883080">
    <property type="protein sequence ID" value="EGF90015.1"/>
    <property type="molecule type" value="Genomic_DNA"/>
</dbReference>
<dbReference type="RefSeq" id="WP_006275215.1">
    <property type="nucleotide sequence ID" value="NZ_GL883080.1"/>
</dbReference>
<dbReference type="InterPro" id="IPR033856">
    <property type="entry name" value="Trp_halogen"/>
</dbReference>
<dbReference type="Proteomes" id="UP000006512">
    <property type="component" value="Unassembled WGS sequence"/>
</dbReference>
<feature type="binding site" evidence="2">
    <location>
        <position position="345"/>
    </location>
    <ligand>
        <name>L-tryptophan</name>
        <dbReference type="ChEBI" id="CHEBI:57912"/>
    </ligand>
</feature>
<dbReference type="PANTHER" id="PTHR43747:SF4">
    <property type="entry name" value="FLAVIN-DEPENDENT TRYPTOPHAN HALOGENASE"/>
    <property type="match status" value="1"/>
</dbReference>
<feature type="binding site" evidence="2">
    <location>
        <position position="336"/>
    </location>
    <ligand>
        <name>FAD</name>
        <dbReference type="ChEBI" id="CHEBI:57692"/>
    </ligand>
</feature>
<dbReference type="InterPro" id="IPR050816">
    <property type="entry name" value="Flavin-dep_Halogenase_NPB"/>
</dbReference>
<dbReference type="AlphaFoldDB" id="F4QTE5"/>
<dbReference type="Pfam" id="PF04820">
    <property type="entry name" value="Trp_halogenase"/>
    <property type="match status" value="1"/>
</dbReference>
<dbReference type="PANTHER" id="PTHR43747">
    <property type="entry name" value="FAD-BINDING PROTEIN"/>
    <property type="match status" value="1"/>
</dbReference>
<dbReference type="GO" id="GO:0000166">
    <property type="term" value="F:nucleotide binding"/>
    <property type="evidence" value="ECO:0007669"/>
    <property type="project" value="UniProtKB-KW"/>
</dbReference>
<reference evidence="4" key="1">
    <citation type="submission" date="2011-03" db="EMBL/GenBank/DDBJ databases">
        <title>Draft genome sequence of Brevundimonas diminuta.</title>
        <authorList>
            <person name="Brown P.J.B."/>
            <person name="Buechlein A."/>
            <person name="Hemmerich C."/>
            <person name="Brun Y.V."/>
        </authorList>
    </citation>
    <scope>NUCLEOTIDE SEQUENCE [LARGE SCALE GENOMIC DNA]</scope>
    <source>
        <strain evidence="4">C19</strain>
    </source>
</reference>
<name>F4QTE5_9CAUL</name>
<feature type="binding site" evidence="2">
    <location>
        <position position="80"/>
    </location>
    <ligand>
        <name>7-chloro-L-tryptophan</name>
        <dbReference type="ChEBI" id="CHEBI:58713"/>
    </ligand>
</feature>
<evidence type="ECO:0000256" key="2">
    <source>
        <dbReference type="PIRSR" id="PIRSR011396-2"/>
    </source>
</evidence>
<sequence>MQDLRIRKVVIVGGGTAGWMAAAGMSKLLPANQVAFRVVESEAIGTVGVGEATIPHILYFNRLLGIDENEFVRKTNATFKTGIEFVNWGRLGQSYIHPFGPYGAPMDGIHFHHFWLRYAAMGKAPPLERYSLMIQAARAAKFQRPDPSKVNTALSLIAYAFHFDASLYARLMREHAEARGVTRTEGRITNVVQDPHSGHVQNVVLETGEVIEGDLFIDCSGFRGLLIEQTLKAGYDDWSHYLPCDRAVARACEKVADPIPYTRATAKASGWQWRIPLQSRTGNGHVYSSAHISDDAALDSLNADLDGAPLTEPNFLRFTAGIRKSPWTKNVVSLGLASGFLEPLESTSIHLIQTAIARLMTNFPDKTFNQPDIDYYNRRTRLEYEQVRDFIILHYNATARDDSPFWNYCRTMEIPQTLADRLAIYRENARQYRHDNELFNEVSWLAVMQGQNIEPKRYHPIADMISEEELVRRMTHFEDDVTRSLATMPGHQAFIDQHCRSAGGCIKSASQNV</sequence>
<dbReference type="STRING" id="715226.ABI_44420"/>
<protein>
    <submittedName>
        <fullName evidence="3">Tryptophan halogenase family protein</fullName>
    </submittedName>
</protein>
<dbReference type="PIRSF" id="PIRSF011396">
    <property type="entry name" value="Trp_halogenase"/>
    <property type="match status" value="1"/>
</dbReference>
<keyword evidence="2" id="KW-0285">Flavoprotein</keyword>
<dbReference type="eggNOG" id="COG0446">
    <property type="taxonomic scope" value="Bacteria"/>
</dbReference>
<gene>
    <name evidence="3" type="ORF">ABI_44420</name>
</gene>
<evidence type="ECO:0000313" key="4">
    <source>
        <dbReference type="Proteomes" id="UP000006512"/>
    </source>
</evidence>
<keyword evidence="2" id="KW-0547">Nucleotide-binding</keyword>
<feature type="active site" evidence="1">
    <location>
        <position position="80"/>
    </location>
</feature>
<dbReference type="InterPro" id="IPR036188">
    <property type="entry name" value="FAD/NAD-bd_sf"/>
</dbReference>
<feature type="binding site" evidence="2">
    <location>
        <begin position="14"/>
        <end position="17"/>
    </location>
    <ligand>
        <name>FAD</name>
        <dbReference type="ChEBI" id="CHEBI:57692"/>
    </ligand>
</feature>
<dbReference type="InterPro" id="IPR006905">
    <property type="entry name" value="Flavin_halogenase"/>
</dbReference>
<feature type="binding site" evidence="2">
    <location>
        <position position="349"/>
    </location>
    <ligand>
        <name>FAD</name>
        <dbReference type="ChEBI" id="CHEBI:57692"/>
    </ligand>
</feature>
<organism evidence="3 4">
    <name type="scientific">Asticcacaulis biprosthecium C19</name>
    <dbReference type="NCBI Taxonomy" id="715226"/>
    <lineage>
        <taxon>Bacteria</taxon>
        <taxon>Pseudomonadati</taxon>
        <taxon>Pseudomonadota</taxon>
        <taxon>Alphaproteobacteria</taxon>
        <taxon>Caulobacterales</taxon>
        <taxon>Caulobacteraceae</taxon>
        <taxon>Asticcacaulis</taxon>
    </lineage>
</organism>
<keyword evidence="4" id="KW-1185">Reference proteome</keyword>
<dbReference type="GO" id="GO:0004497">
    <property type="term" value="F:monooxygenase activity"/>
    <property type="evidence" value="ECO:0007669"/>
    <property type="project" value="InterPro"/>
</dbReference>
<evidence type="ECO:0000313" key="3">
    <source>
        <dbReference type="EMBL" id="EGF90015.1"/>
    </source>
</evidence>
<dbReference type="OrthoDB" id="5695497at2"/>
<proteinExistence type="predicted"/>
<accession>F4QTE5</accession>
<keyword evidence="2" id="KW-0274">FAD</keyword>